<proteinExistence type="predicted"/>
<comment type="caution">
    <text evidence="1">The sequence shown here is derived from an EMBL/GenBank/DDBJ whole genome shotgun (WGS) entry which is preliminary data.</text>
</comment>
<sequence>MSNKEMVTKMVRGELTYREAEELENRLHSRSDREIIDDLKRLNFQSLLNTEQALEDYLDTLSELEDTEENRATIDKCKKSLELLEIAISERIDEMLSAEKQLKEILYNC</sequence>
<name>A0A1S8S9K4_CLOBE</name>
<dbReference type="EMBL" id="LZZI01000026">
    <property type="protein sequence ID" value="OOM62218.1"/>
    <property type="molecule type" value="Genomic_DNA"/>
</dbReference>
<evidence type="ECO:0000313" key="2">
    <source>
        <dbReference type="Proteomes" id="UP000190973"/>
    </source>
</evidence>
<gene>
    <name evidence="1" type="ORF">CLBCK_19210</name>
</gene>
<evidence type="ECO:0000313" key="1">
    <source>
        <dbReference type="EMBL" id="OOM62218.1"/>
    </source>
</evidence>
<reference evidence="1 2" key="1">
    <citation type="submission" date="2016-05" db="EMBL/GenBank/DDBJ databases">
        <title>Microbial solvent formation.</title>
        <authorList>
            <person name="Poehlein A."/>
            <person name="Montoya Solano J.D."/>
            <person name="Flitsch S."/>
            <person name="Krabben P."/>
            <person name="Duerre P."/>
            <person name="Daniel R."/>
        </authorList>
    </citation>
    <scope>NUCLEOTIDE SEQUENCE [LARGE SCALE GENOMIC DNA]</scope>
    <source>
        <strain evidence="1 2">DSM 53</strain>
    </source>
</reference>
<dbReference type="RefSeq" id="WP_077838552.1">
    <property type="nucleotide sequence ID" value="NZ_JABTAE010000001.1"/>
</dbReference>
<organism evidence="1 2">
    <name type="scientific">Clostridium beijerinckii</name>
    <name type="common">Clostridium MP</name>
    <dbReference type="NCBI Taxonomy" id="1520"/>
    <lineage>
        <taxon>Bacteria</taxon>
        <taxon>Bacillati</taxon>
        <taxon>Bacillota</taxon>
        <taxon>Clostridia</taxon>
        <taxon>Eubacteriales</taxon>
        <taxon>Clostridiaceae</taxon>
        <taxon>Clostridium</taxon>
    </lineage>
</organism>
<accession>A0A1S8S9K4</accession>
<dbReference type="AlphaFoldDB" id="A0A1S8S9K4"/>
<dbReference type="Proteomes" id="UP000190973">
    <property type="component" value="Unassembled WGS sequence"/>
</dbReference>
<protein>
    <submittedName>
        <fullName evidence="1">Uncharacterized protein</fullName>
    </submittedName>
</protein>